<dbReference type="KEGG" id="mdu:MDUV_10750"/>
<name>A0A7I7JWL5_9MYCO</name>
<evidence type="ECO:0000313" key="3">
    <source>
        <dbReference type="Proteomes" id="UP000467006"/>
    </source>
</evidence>
<keyword evidence="1" id="KW-0812">Transmembrane</keyword>
<accession>A0A7I7JWL5</accession>
<dbReference type="AlphaFoldDB" id="A0A7I7JWL5"/>
<feature type="transmembrane region" description="Helical" evidence="1">
    <location>
        <begin position="41"/>
        <end position="63"/>
    </location>
</feature>
<sequence length="75" mass="8534">MTAITSLSGQFRPAHERLKTQYRRYRLAYRPRGRGHRKGPAMLSIVVIAAVIAALVAVLGLPYGQTWYARWNPPR</sequence>
<keyword evidence="1" id="KW-0472">Membrane</keyword>
<dbReference type="EMBL" id="AP022563">
    <property type="protein sequence ID" value="BBX16215.1"/>
    <property type="molecule type" value="Genomic_DNA"/>
</dbReference>
<keyword evidence="3" id="KW-1185">Reference proteome</keyword>
<keyword evidence="1" id="KW-1133">Transmembrane helix</keyword>
<evidence type="ECO:0000256" key="1">
    <source>
        <dbReference type="SAM" id="Phobius"/>
    </source>
</evidence>
<dbReference type="Proteomes" id="UP000467006">
    <property type="component" value="Chromosome"/>
</dbReference>
<gene>
    <name evidence="2" type="ORF">MDUV_10750</name>
</gene>
<organism evidence="2 3">
    <name type="scientific">Mycolicibacterium duvalii</name>
    <dbReference type="NCBI Taxonomy" id="39688"/>
    <lineage>
        <taxon>Bacteria</taxon>
        <taxon>Bacillati</taxon>
        <taxon>Actinomycetota</taxon>
        <taxon>Actinomycetes</taxon>
        <taxon>Mycobacteriales</taxon>
        <taxon>Mycobacteriaceae</taxon>
        <taxon>Mycolicibacterium</taxon>
    </lineage>
</organism>
<proteinExistence type="predicted"/>
<reference evidence="2 3" key="1">
    <citation type="journal article" date="2019" name="Emerg. Microbes Infect.">
        <title>Comprehensive subspecies identification of 175 nontuberculous mycobacteria species based on 7547 genomic profiles.</title>
        <authorList>
            <person name="Matsumoto Y."/>
            <person name="Kinjo T."/>
            <person name="Motooka D."/>
            <person name="Nabeya D."/>
            <person name="Jung N."/>
            <person name="Uechi K."/>
            <person name="Horii T."/>
            <person name="Iida T."/>
            <person name="Fujita J."/>
            <person name="Nakamura S."/>
        </authorList>
    </citation>
    <scope>NUCLEOTIDE SEQUENCE [LARGE SCALE GENOMIC DNA]</scope>
    <source>
        <strain evidence="2 3">JCM 6396</strain>
    </source>
</reference>
<protein>
    <submittedName>
        <fullName evidence="2">Uncharacterized protein</fullName>
    </submittedName>
</protein>
<evidence type="ECO:0000313" key="2">
    <source>
        <dbReference type="EMBL" id="BBX16215.1"/>
    </source>
</evidence>